<name>A0ABP7UT15_9BACT</name>
<reference evidence="2" key="1">
    <citation type="journal article" date="2019" name="Int. J. Syst. Evol. Microbiol.">
        <title>The Global Catalogue of Microorganisms (GCM) 10K type strain sequencing project: providing services to taxonomists for standard genome sequencing and annotation.</title>
        <authorList>
            <consortium name="The Broad Institute Genomics Platform"/>
            <consortium name="The Broad Institute Genome Sequencing Center for Infectious Disease"/>
            <person name="Wu L."/>
            <person name="Ma J."/>
        </authorList>
    </citation>
    <scope>NUCLEOTIDE SEQUENCE [LARGE SCALE GENOMIC DNA]</scope>
    <source>
        <strain evidence="2">JCM 17225</strain>
    </source>
</reference>
<evidence type="ECO:0000313" key="1">
    <source>
        <dbReference type="EMBL" id="GAA4052008.1"/>
    </source>
</evidence>
<keyword evidence="2" id="KW-1185">Reference proteome</keyword>
<sequence>MPATSFASSLKSAGLGLVLLLGMAASCKRDNTKNVTVSPASAAAAKTQLAILRDSVDVKWRNMVESDDQKLALTRLLLRELHGQPGRAEPQLKALEAANARLKARRYDQATMSNSALIDQYDTAQDSLLNALYPVAAPDGGAPTENARNFVEGIQQLDAGVVGFRVIYDDAAKRYNNYLQLHQTELQSLGGKYAEMKPLPLFTIGAK</sequence>
<accession>A0ABP7UT15</accession>
<evidence type="ECO:0008006" key="3">
    <source>
        <dbReference type="Google" id="ProtNLM"/>
    </source>
</evidence>
<protein>
    <recommendedName>
        <fullName evidence="3">LemA family protein</fullName>
    </recommendedName>
</protein>
<organism evidence="1 2">
    <name type="scientific">Hymenobacter glaciei</name>
    <dbReference type="NCBI Taxonomy" id="877209"/>
    <lineage>
        <taxon>Bacteria</taxon>
        <taxon>Pseudomonadati</taxon>
        <taxon>Bacteroidota</taxon>
        <taxon>Cytophagia</taxon>
        <taxon>Cytophagales</taxon>
        <taxon>Hymenobacteraceae</taxon>
        <taxon>Hymenobacter</taxon>
    </lineage>
</organism>
<dbReference type="Proteomes" id="UP001501469">
    <property type="component" value="Unassembled WGS sequence"/>
</dbReference>
<dbReference type="EMBL" id="BAABDK010000033">
    <property type="protein sequence ID" value="GAA4052008.1"/>
    <property type="molecule type" value="Genomic_DNA"/>
</dbReference>
<comment type="caution">
    <text evidence="1">The sequence shown here is derived from an EMBL/GenBank/DDBJ whole genome shotgun (WGS) entry which is preliminary data.</text>
</comment>
<proteinExistence type="predicted"/>
<evidence type="ECO:0000313" key="2">
    <source>
        <dbReference type="Proteomes" id="UP001501469"/>
    </source>
</evidence>
<dbReference type="RefSeq" id="WP_345058888.1">
    <property type="nucleotide sequence ID" value="NZ_BAABDK010000033.1"/>
</dbReference>
<gene>
    <name evidence="1" type="ORF">GCM10022409_43630</name>
</gene>